<dbReference type="RefSeq" id="WP_127805279.1">
    <property type="nucleotide sequence ID" value="NZ_SACY01000005.1"/>
</dbReference>
<gene>
    <name evidence="1" type="ORF">EOJ36_10905</name>
</gene>
<organism evidence="1 2">
    <name type="scientific">Sandaracinomonas limnophila</name>
    <dbReference type="NCBI Taxonomy" id="1862386"/>
    <lineage>
        <taxon>Bacteria</taxon>
        <taxon>Pseudomonadati</taxon>
        <taxon>Bacteroidota</taxon>
        <taxon>Cytophagia</taxon>
        <taxon>Cytophagales</taxon>
        <taxon>Flectobacillaceae</taxon>
        <taxon>Sandaracinomonas</taxon>
    </lineage>
</organism>
<evidence type="ECO:0000313" key="1">
    <source>
        <dbReference type="EMBL" id="RVU23578.1"/>
    </source>
</evidence>
<dbReference type="OrthoDB" id="1454369at2"/>
<sequence length="255" mass="29893">MEVHHSHHIPKKLKEYLTEFLMLFAAVTLGFFAENIREHQIEKHREIQYLKNIHLDIQQDLNQIQRVSVYNTIKQNISKDLIELYSRGIQTDLPKFYYLIKTLALRSEFQHSSSGLEQLKNAGGLRLIEDPEILHQIQLVEIRIGRIEALQDFMEQNLLHFRLKTNLILDALTVNEMNNKQLTDQSQKNAIVRRFSMPTSVRPLKLSDDKDINEIVNLALSPVNTTMYINSHLKELKKESMLLDKMLVDKFGDEF</sequence>
<evidence type="ECO:0000313" key="2">
    <source>
        <dbReference type="Proteomes" id="UP000282832"/>
    </source>
</evidence>
<proteinExistence type="predicted"/>
<protein>
    <submittedName>
        <fullName evidence="1">Uncharacterized protein</fullName>
    </submittedName>
</protein>
<dbReference type="AlphaFoldDB" id="A0A437PMQ8"/>
<reference evidence="1 2" key="1">
    <citation type="submission" date="2019-01" db="EMBL/GenBank/DDBJ databases">
        <authorList>
            <person name="Chen W.-M."/>
        </authorList>
    </citation>
    <scope>NUCLEOTIDE SEQUENCE [LARGE SCALE GENOMIC DNA]</scope>
    <source>
        <strain evidence="1 2">FSY-15</strain>
    </source>
</reference>
<dbReference type="EMBL" id="SACY01000005">
    <property type="protein sequence ID" value="RVU23578.1"/>
    <property type="molecule type" value="Genomic_DNA"/>
</dbReference>
<dbReference type="Proteomes" id="UP000282832">
    <property type="component" value="Unassembled WGS sequence"/>
</dbReference>
<name>A0A437PMQ8_9BACT</name>
<comment type="caution">
    <text evidence="1">The sequence shown here is derived from an EMBL/GenBank/DDBJ whole genome shotgun (WGS) entry which is preliminary data.</text>
</comment>
<accession>A0A437PMQ8</accession>
<keyword evidence="2" id="KW-1185">Reference proteome</keyword>